<sequence>MASSSETNDPLISVHAASGNEYCVVSQRVLVARDETTRREAWYGRLGRSVGPRSRVFNRVVEGNERPEILEELPLTPYFESRVEKTGKDWHTKKLYPVVHDLYTTIFGKDPKPSNGPKPHQAGTPKETIVAENSKGRKRFGRSTVEGARGEKKPRMSKSKAQVVPQSLMHPWVGDIVKEQHDQRMALYHRTGSFSPIEVDIRKVKEQSNKRKVDIVEERDRCSLMRFT</sequence>
<proteinExistence type="predicted"/>
<dbReference type="Proteomes" id="UP001456524">
    <property type="component" value="Unassembled WGS sequence"/>
</dbReference>
<evidence type="ECO:0000313" key="3">
    <source>
        <dbReference type="Proteomes" id="UP001456524"/>
    </source>
</evidence>
<gene>
    <name evidence="2" type="ORF">IWX90DRAFT_489660</name>
</gene>
<organism evidence="2 3">
    <name type="scientific">Phyllosticta citrichinensis</name>
    <dbReference type="NCBI Taxonomy" id="1130410"/>
    <lineage>
        <taxon>Eukaryota</taxon>
        <taxon>Fungi</taxon>
        <taxon>Dikarya</taxon>
        <taxon>Ascomycota</taxon>
        <taxon>Pezizomycotina</taxon>
        <taxon>Dothideomycetes</taxon>
        <taxon>Dothideomycetes incertae sedis</taxon>
        <taxon>Botryosphaeriales</taxon>
        <taxon>Phyllostictaceae</taxon>
        <taxon>Phyllosticta</taxon>
    </lineage>
</organism>
<dbReference type="EMBL" id="JBBWUH010000010">
    <property type="protein sequence ID" value="KAK8155702.1"/>
    <property type="molecule type" value="Genomic_DNA"/>
</dbReference>
<comment type="caution">
    <text evidence="2">The sequence shown here is derived from an EMBL/GenBank/DDBJ whole genome shotgun (WGS) entry which is preliminary data.</text>
</comment>
<feature type="region of interest" description="Disordered" evidence="1">
    <location>
        <begin position="108"/>
        <end position="160"/>
    </location>
</feature>
<reference evidence="2 3" key="1">
    <citation type="journal article" date="2022" name="G3 (Bethesda)">
        <title>Enemy or ally: a genomic approach to elucidate the lifestyle of Phyllosticta citrichinaensis.</title>
        <authorList>
            <person name="Buijs V.A."/>
            <person name="Groenewald J.Z."/>
            <person name="Haridas S."/>
            <person name="LaButti K.M."/>
            <person name="Lipzen A."/>
            <person name="Martin F.M."/>
            <person name="Barry K."/>
            <person name="Grigoriev I.V."/>
            <person name="Crous P.W."/>
            <person name="Seidl M.F."/>
        </authorList>
    </citation>
    <scope>NUCLEOTIDE SEQUENCE [LARGE SCALE GENOMIC DNA]</scope>
    <source>
        <strain evidence="2 3">CBS 129764</strain>
    </source>
</reference>
<protein>
    <submittedName>
        <fullName evidence="2">Uncharacterized protein</fullName>
    </submittedName>
</protein>
<accession>A0ABR1XI30</accession>
<evidence type="ECO:0000256" key="1">
    <source>
        <dbReference type="SAM" id="MobiDB-lite"/>
    </source>
</evidence>
<keyword evidence="3" id="KW-1185">Reference proteome</keyword>
<evidence type="ECO:0000313" key="2">
    <source>
        <dbReference type="EMBL" id="KAK8155702.1"/>
    </source>
</evidence>
<name>A0ABR1XI30_9PEZI</name>